<gene>
    <name evidence="2" type="ORF">EI291_04485</name>
</gene>
<dbReference type="Proteomes" id="UP000273500">
    <property type="component" value="Unassembled WGS sequence"/>
</dbReference>
<dbReference type="Pfam" id="PF06764">
    <property type="entry name" value="DUF1223"/>
    <property type="match status" value="1"/>
</dbReference>
<dbReference type="InterPro" id="IPR036249">
    <property type="entry name" value="Thioredoxin-like_sf"/>
</dbReference>
<dbReference type="SUPFAM" id="SSF52833">
    <property type="entry name" value="Thioredoxin-like"/>
    <property type="match status" value="1"/>
</dbReference>
<dbReference type="OrthoDB" id="9808254at2"/>
<comment type="caution">
    <text evidence="2">The sequence shown here is derived from an EMBL/GenBank/DDBJ whole genome shotgun (WGS) entry which is preliminary data.</text>
</comment>
<dbReference type="InterPro" id="IPR010634">
    <property type="entry name" value="DUF1223"/>
</dbReference>
<feature type="transmembrane region" description="Helical" evidence="1">
    <location>
        <begin position="20"/>
        <end position="41"/>
    </location>
</feature>
<dbReference type="EMBL" id="RWIT01000002">
    <property type="protein sequence ID" value="RSK49909.1"/>
    <property type="molecule type" value="Genomic_DNA"/>
</dbReference>
<name>A0A3R9VA65_9BACT</name>
<dbReference type="PANTHER" id="PTHR36057">
    <property type="match status" value="1"/>
</dbReference>
<keyword evidence="1" id="KW-0472">Membrane</keyword>
<protein>
    <submittedName>
        <fullName evidence="2">DUF1223 domain-containing protein</fullName>
    </submittedName>
</protein>
<accession>A0A3R9VA65</accession>
<keyword evidence="3" id="KW-1185">Reference proteome</keyword>
<keyword evidence="1" id="KW-1133">Transmembrane helix</keyword>
<evidence type="ECO:0000256" key="1">
    <source>
        <dbReference type="SAM" id="Phobius"/>
    </source>
</evidence>
<dbReference type="AlphaFoldDB" id="A0A3R9VA65"/>
<keyword evidence="1" id="KW-0812">Transmembrane</keyword>
<organism evidence="2 3">
    <name type="scientific">Hymenobacter rigui</name>
    <dbReference type="NCBI Taxonomy" id="334424"/>
    <lineage>
        <taxon>Bacteria</taxon>
        <taxon>Pseudomonadati</taxon>
        <taxon>Bacteroidota</taxon>
        <taxon>Cytophagia</taxon>
        <taxon>Cytophagales</taxon>
        <taxon>Hymenobacteraceae</taxon>
        <taxon>Hymenobacter</taxon>
    </lineage>
</organism>
<evidence type="ECO:0000313" key="3">
    <source>
        <dbReference type="Proteomes" id="UP000273500"/>
    </source>
</evidence>
<dbReference type="PANTHER" id="PTHR36057:SF1">
    <property type="entry name" value="LIPOPROTEIN LIPID ATTACHMENT SITE-LIKE PROTEIN, PUTATIVE (DUF1223)-RELATED"/>
    <property type="match status" value="1"/>
</dbReference>
<proteinExistence type="predicted"/>
<reference evidence="2 3" key="1">
    <citation type="submission" date="2018-12" db="EMBL/GenBank/DDBJ databases">
        <authorList>
            <person name="Feng G."/>
            <person name="Zhu H."/>
        </authorList>
    </citation>
    <scope>NUCLEOTIDE SEQUENCE [LARGE SCALE GENOMIC DNA]</scope>
    <source>
        <strain evidence="2 3">KCTC 12533</strain>
    </source>
</reference>
<sequence>MDDESQSAQLAMPRLSTPFIFAMHVAFRLLWLLPLGAAVPLSRPAARPAAPARVLVPVELFTSEGCSSCPAADALLRELTAAQPVPGVEILALGEHVDYWNRLGWQDAFSQPAFTQRQHMYAEGFGSGSYTPQAVVGGRTELVGHQREKLLAAIREAARAPQATVVLTAEAAGSTHRLQVRVSGAPAAGAQVLLAITESGLASQVGRGENAGRLLRHAAVVRELRPLGTATAAGTFAATVPVNVNSGWKTAGLRYVVLVQASVTHYITGAAVLPAE</sequence>
<evidence type="ECO:0000313" key="2">
    <source>
        <dbReference type="EMBL" id="RSK49909.1"/>
    </source>
</evidence>